<proteinExistence type="inferred from homology"/>
<dbReference type="GO" id="GO:0016705">
    <property type="term" value="F:oxidoreductase activity, acting on paired donors, with incorporation or reduction of molecular oxygen"/>
    <property type="evidence" value="ECO:0007669"/>
    <property type="project" value="InterPro"/>
</dbReference>
<protein>
    <submittedName>
        <fullName evidence="8">Putative cytochrome P450 YjiB</fullName>
    </submittedName>
</protein>
<dbReference type="InterPro" id="IPR017972">
    <property type="entry name" value="Cyt_P450_CS"/>
</dbReference>
<dbReference type="EMBL" id="BIFS01000001">
    <property type="protein sequence ID" value="GCE21723.1"/>
    <property type="molecule type" value="Genomic_DNA"/>
</dbReference>
<dbReference type="RefSeq" id="WP_126553572.1">
    <property type="nucleotide sequence ID" value="NZ_BIFS01000001.1"/>
</dbReference>
<dbReference type="InterPro" id="IPR001128">
    <property type="entry name" value="Cyt_P450"/>
</dbReference>
<keyword evidence="3 7" id="KW-0479">Metal-binding</keyword>
<dbReference type="GO" id="GO:0004497">
    <property type="term" value="F:monooxygenase activity"/>
    <property type="evidence" value="ECO:0007669"/>
    <property type="project" value="UniProtKB-KW"/>
</dbReference>
<name>A0A402ARN8_9CHLR</name>
<evidence type="ECO:0000256" key="2">
    <source>
        <dbReference type="ARBA" id="ARBA00022617"/>
    </source>
</evidence>
<dbReference type="PANTHER" id="PTHR46696:SF1">
    <property type="entry name" value="CYTOCHROME P450 YJIB-RELATED"/>
    <property type="match status" value="1"/>
</dbReference>
<gene>
    <name evidence="8" type="primary">yjiB_3</name>
    <name evidence="8" type="ORF">KDK_55230</name>
</gene>
<keyword evidence="9" id="KW-1185">Reference proteome</keyword>
<evidence type="ECO:0000256" key="7">
    <source>
        <dbReference type="RuleBase" id="RU000461"/>
    </source>
</evidence>
<dbReference type="Gene3D" id="1.10.630.10">
    <property type="entry name" value="Cytochrome P450"/>
    <property type="match status" value="1"/>
</dbReference>
<dbReference type="Pfam" id="PF00067">
    <property type="entry name" value="p450"/>
    <property type="match status" value="2"/>
</dbReference>
<keyword evidence="2 7" id="KW-0349">Heme</keyword>
<keyword evidence="6 7" id="KW-0503">Monooxygenase</keyword>
<evidence type="ECO:0000256" key="1">
    <source>
        <dbReference type="ARBA" id="ARBA00010617"/>
    </source>
</evidence>
<dbReference type="GO" id="GO:0020037">
    <property type="term" value="F:heme binding"/>
    <property type="evidence" value="ECO:0007669"/>
    <property type="project" value="InterPro"/>
</dbReference>
<dbReference type="PRINTS" id="PR00359">
    <property type="entry name" value="BP450"/>
</dbReference>
<keyword evidence="5 7" id="KW-0408">Iron</keyword>
<dbReference type="OrthoDB" id="9801155at2"/>
<keyword evidence="4 7" id="KW-0560">Oxidoreductase</keyword>
<comment type="caution">
    <text evidence="8">The sequence shown here is derived from an EMBL/GenBank/DDBJ whole genome shotgun (WGS) entry which is preliminary data.</text>
</comment>
<dbReference type="FunFam" id="1.10.630.10:FF:000018">
    <property type="entry name" value="Cytochrome P450 monooxygenase"/>
    <property type="match status" value="1"/>
</dbReference>
<dbReference type="SUPFAM" id="SSF48264">
    <property type="entry name" value="Cytochrome P450"/>
    <property type="match status" value="1"/>
</dbReference>
<dbReference type="CDD" id="cd11032">
    <property type="entry name" value="P450_EryK-like"/>
    <property type="match status" value="1"/>
</dbReference>
<evidence type="ECO:0000313" key="9">
    <source>
        <dbReference type="Proteomes" id="UP000287188"/>
    </source>
</evidence>
<evidence type="ECO:0000256" key="5">
    <source>
        <dbReference type="ARBA" id="ARBA00023004"/>
    </source>
</evidence>
<dbReference type="Proteomes" id="UP000287188">
    <property type="component" value="Unassembled WGS sequence"/>
</dbReference>
<comment type="similarity">
    <text evidence="1 7">Belongs to the cytochrome P450 family.</text>
</comment>
<accession>A0A402ARN8</accession>
<reference evidence="9" key="1">
    <citation type="submission" date="2018-12" db="EMBL/GenBank/DDBJ databases">
        <title>Tengunoibacter tsumagoiensis gen. nov., sp. nov., Dictyobacter kobayashii sp. nov., D. alpinus sp. nov., and D. joshuensis sp. nov. and description of Dictyobacteraceae fam. nov. within the order Ktedonobacterales isolated from Tengu-no-mugimeshi.</title>
        <authorList>
            <person name="Wang C.M."/>
            <person name="Zheng Y."/>
            <person name="Sakai Y."/>
            <person name="Toyoda A."/>
            <person name="Minakuchi Y."/>
            <person name="Abe K."/>
            <person name="Yokota A."/>
            <person name="Yabe S."/>
        </authorList>
    </citation>
    <scope>NUCLEOTIDE SEQUENCE [LARGE SCALE GENOMIC DNA]</scope>
    <source>
        <strain evidence="9">Uno11</strain>
    </source>
</reference>
<dbReference type="InterPro" id="IPR036396">
    <property type="entry name" value="Cyt_P450_sf"/>
</dbReference>
<dbReference type="PRINTS" id="PR00385">
    <property type="entry name" value="P450"/>
</dbReference>
<organism evidence="8 9">
    <name type="scientific">Dictyobacter kobayashii</name>
    <dbReference type="NCBI Taxonomy" id="2014872"/>
    <lineage>
        <taxon>Bacteria</taxon>
        <taxon>Bacillati</taxon>
        <taxon>Chloroflexota</taxon>
        <taxon>Ktedonobacteria</taxon>
        <taxon>Ktedonobacterales</taxon>
        <taxon>Dictyobacteraceae</taxon>
        <taxon>Dictyobacter</taxon>
    </lineage>
</organism>
<dbReference type="GO" id="GO:0005506">
    <property type="term" value="F:iron ion binding"/>
    <property type="evidence" value="ECO:0007669"/>
    <property type="project" value="InterPro"/>
</dbReference>
<evidence type="ECO:0000313" key="8">
    <source>
        <dbReference type="EMBL" id="GCE21723.1"/>
    </source>
</evidence>
<dbReference type="InterPro" id="IPR002397">
    <property type="entry name" value="Cyt_P450_B"/>
</dbReference>
<dbReference type="PROSITE" id="PS00086">
    <property type="entry name" value="CYTOCHROME_P450"/>
    <property type="match status" value="1"/>
</dbReference>
<evidence type="ECO:0000256" key="6">
    <source>
        <dbReference type="ARBA" id="ARBA00023033"/>
    </source>
</evidence>
<dbReference type="PANTHER" id="PTHR46696">
    <property type="entry name" value="P450, PUTATIVE (EUROFUNG)-RELATED"/>
    <property type="match status" value="1"/>
</dbReference>
<evidence type="ECO:0000256" key="4">
    <source>
        <dbReference type="ARBA" id="ARBA00023002"/>
    </source>
</evidence>
<dbReference type="AlphaFoldDB" id="A0A402ARN8"/>
<evidence type="ECO:0000256" key="3">
    <source>
        <dbReference type="ARBA" id="ARBA00022723"/>
    </source>
</evidence>
<sequence>MQQQSQRRGFSPFQVLPIEQTLQAFNWFTAMRSSQPVYYDEQSHIWHVFGYEDVKQALTDPTHFSSEDVPGFSEDTFLQGTVVAKDPPAHRKLRNLVNQAFTPRAVNHLSDRVTQIAQELLDEVLPTGKMDVAKDIAFPFPAKVIAELLGVPAEDWDIFRRWAGGEDGNTRPESPEQAMQMRHTMEQQMYAYFARLLEERRRSPREDLISSLSVAEIDGERLSENELVSFCILLLAAGQETTKNLIANAMYCFTEYPELQERLRQDPALMSTTIEEVLRFLPPVWFTFRRTASDVELGGKTIPANSIVLVWNASANRDPEQFPEPDRFDMQREPNRHFTFGHGIHFCIGAPLARLEARILLPMMLEQLKDIKRVPDVPIKVNAGIVYVIQSLPITFQAKA</sequence>